<keyword evidence="1" id="KW-0472">Membrane</keyword>
<evidence type="ECO:0000313" key="2">
    <source>
        <dbReference type="EMBL" id="XBT84652.1"/>
    </source>
</evidence>
<proteinExistence type="predicted"/>
<dbReference type="AlphaFoldDB" id="A0AAU7R8D9"/>
<dbReference type="EMBL" id="CP157974">
    <property type="protein sequence ID" value="XBT84652.1"/>
    <property type="molecule type" value="Genomic_DNA"/>
</dbReference>
<name>A0AAU7R8D9_9ACTN</name>
<dbReference type="RefSeq" id="WP_349880833.1">
    <property type="nucleotide sequence ID" value="NZ_CP157974.1"/>
</dbReference>
<feature type="transmembrane region" description="Helical" evidence="1">
    <location>
        <begin position="12"/>
        <end position="33"/>
    </location>
</feature>
<sequence length="212" mass="22664">MALDIFEGKGFNGATLAVAVLALLVAGVAAYFAREALFPPKRRITIHVLTPVRLLTGARVGLEDVEVSRRGRVLPDPHVITILIRNTGRHAVASEQFDQGRPLTIDLQSPIEALLNPAGGQAPSGVVVEGTSVCFGPELVRRKQEIPIQVLASEWGDPEITLTEHLVDTECRVQLGGFEQPRVTRRAEAVATASASVGVTVSIIALVNDLLN</sequence>
<protein>
    <submittedName>
        <fullName evidence="2">Uncharacterized protein</fullName>
    </submittedName>
</protein>
<evidence type="ECO:0000256" key="1">
    <source>
        <dbReference type="SAM" id="Phobius"/>
    </source>
</evidence>
<keyword evidence="1" id="KW-1133">Transmembrane helix</keyword>
<accession>A0AAU7R8D9</accession>
<reference evidence="2" key="1">
    <citation type="submission" date="2024-06" db="EMBL/GenBank/DDBJ databases">
        <title>Micromonospora sp. strain HUAS YX12 genome sequences.</title>
        <authorList>
            <person name="Mo P."/>
        </authorList>
    </citation>
    <scope>NUCLEOTIDE SEQUENCE</scope>
    <source>
        <strain evidence="2">HUAS YX12</strain>
    </source>
</reference>
<feature type="transmembrane region" description="Helical" evidence="1">
    <location>
        <begin position="189"/>
        <end position="207"/>
    </location>
</feature>
<keyword evidence="1" id="KW-0812">Transmembrane</keyword>
<organism evidence="2">
    <name type="scientific">Micromonospora sp. HUAS YX12</name>
    <dbReference type="NCBI Taxonomy" id="3156396"/>
    <lineage>
        <taxon>Bacteria</taxon>
        <taxon>Bacillati</taxon>
        <taxon>Actinomycetota</taxon>
        <taxon>Actinomycetes</taxon>
        <taxon>Micromonosporales</taxon>
        <taxon>Micromonosporaceae</taxon>
        <taxon>Micromonospora</taxon>
    </lineage>
</organism>
<gene>
    <name evidence="2" type="ORF">ABIH81_14960</name>
</gene>